<dbReference type="GO" id="GO:0005524">
    <property type="term" value="F:ATP binding"/>
    <property type="evidence" value="ECO:0007669"/>
    <property type="project" value="UniProtKB-UniRule"/>
</dbReference>
<dbReference type="AlphaFoldDB" id="A0A2A2EZX8"/>
<keyword evidence="11" id="KW-0963">Cytoplasm</keyword>
<dbReference type="InterPro" id="IPR045540">
    <property type="entry name" value="YegS/DAGK_C"/>
</dbReference>
<dbReference type="InterPro" id="IPR017438">
    <property type="entry name" value="ATP-NAD_kinase_N"/>
</dbReference>
<evidence type="ECO:0000256" key="7">
    <source>
        <dbReference type="ARBA" id="ARBA00022842"/>
    </source>
</evidence>
<dbReference type="SMART" id="SM00046">
    <property type="entry name" value="DAGKc"/>
    <property type="match status" value="1"/>
</dbReference>
<evidence type="ECO:0000256" key="8">
    <source>
        <dbReference type="ARBA" id="ARBA00023098"/>
    </source>
</evidence>
<keyword evidence="14" id="KW-1185">Reference proteome</keyword>
<keyword evidence="2 11" id="KW-0808">Transferase</keyword>
<dbReference type="PROSITE" id="PS50146">
    <property type="entry name" value="DAGK"/>
    <property type="match status" value="1"/>
</dbReference>
<sequence>MTDDKARVILNGKSAQITEVRTAIKALRKAGAKLEVRVTWEAGDALRFCVEASREGVSRLIAGGGDGTVNELVNGLMQLDRAQRPALGVLPLGSANDFANGAGIPLEPRLALALALEARPRWADVVRLGGQYYLNMASCGFGAEVTSSTPKALKRLLGGGAYSLMGALQAWRYQPYQGRLSWPEGESDAPLFLLAIGNGCQAGGGQRLAPSAKLDDGLLEVLIVRDFESLSGLRQALDELEALPACGDYVEYFQTTRLRFDSDAELPLTLDGEPFEWTRFEAEVLPGELALLLPAKCPLLSVDPGG</sequence>
<feature type="binding site" evidence="11">
    <location>
        <position position="216"/>
    </location>
    <ligand>
        <name>Mg(2+)</name>
        <dbReference type="ChEBI" id="CHEBI:18420"/>
    </ligand>
</feature>
<feature type="binding site" evidence="11">
    <location>
        <position position="218"/>
    </location>
    <ligand>
        <name>Mg(2+)</name>
        <dbReference type="ChEBI" id="CHEBI:18420"/>
    </ligand>
</feature>
<dbReference type="GO" id="GO:0000287">
    <property type="term" value="F:magnesium ion binding"/>
    <property type="evidence" value="ECO:0007669"/>
    <property type="project" value="UniProtKB-UniRule"/>
</dbReference>
<dbReference type="InterPro" id="IPR022433">
    <property type="entry name" value="Lip_kinase_YegS"/>
</dbReference>
<dbReference type="GO" id="GO:0005886">
    <property type="term" value="C:plasma membrane"/>
    <property type="evidence" value="ECO:0007669"/>
    <property type="project" value="TreeGrafter"/>
</dbReference>
<dbReference type="EMBL" id="NSKB01000002">
    <property type="protein sequence ID" value="PAU77929.1"/>
    <property type="molecule type" value="Genomic_DNA"/>
</dbReference>
<keyword evidence="1 11" id="KW-0444">Lipid biosynthesis</keyword>
<evidence type="ECO:0000256" key="3">
    <source>
        <dbReference type="ARBA" id="ARBA00022723"/>
    </source>
</evidence>
<keyword evidence="5 11" id="KW-0418">Kinase</keyword>
<dbReference type="Gene3D" id="2.60.200.40">
    <property type="match status" value="1"/>
</dbReference>
<dbReference type="Pfam" id="PF00781">
    <property type="entry name" value="DAGK_cat"/>
    <property type="match status" value="1"/>
</dbReference>
<dbReference type="PANTHER" id="PTHR12358:SF106">
    <property type="entry name" value="LIPID KINASE YEGS"/>
    <property type="match status" value="1"/>
</dbReference>
<dbReference type="InterPro" id="IPR050187">
    <property type="entry name" value="Lipid_Phosphate_FormReg"/>
</dbReference>
<comment type="caution">
    <text evidence="13">The sequence shown here is derived from an EMBL/GenBank/DDBJ whole genome shotgun (WGS) entry which is preliminary data.</text>
</comment>
<feature type="binding site" evidence="11">
    <location>
        <begin position="65"/>
        <end position="71"/>
    </location>
    <ligand>
        <name>ATP</name>
        <dbReference type="ChEBI" id="CHEBI:30616"/>
    </ligand>
</feature>
<name>A0A2A2EZX8_9GAMM</name>
<evidence type="ECO:0000256" key="11">
    <source>
        <dbReference type="HAMAP-Rule" id="MF_01377"/>
    </source>
</evidence>
<dbReference type="SUPFAM" id="SSF111331">
    <property type="entry name" value="NAD kinase/diacylglycerol kinase-like"/>
    <property type="match status" value="1"/>
</dbReference>
<dbReference type="NCBIfam" id="NF009602">
    <property type="entry name" value="PRK13054.1"/>
    <property type="match status" value="1"/>
</dbReference>
<evidence type="ECO:0000259" key="12">
    <source>
        <dbReference type="PROSITE" id="PS50146"/>
    </source>
</evidence>
<dbReference type="HAMAP" id="MF_01377">
    <property type="entry name" value="YegS"/>
    <property type="match status" value="1"/>
</dbReference>
<proteinExistence type="inferred from homology"/>
<dbReference type="OrthoDB" id="142078at2"/>
<evidence type="ECO:0000313" key="13">
    <source>
        <dbReference type="EMBL" id="PAU77929.1"/>
    </source>
</evidence>
<keyword evidence="3 11" id="KW-0479">Metal-binding</keyword>
<evidence type="ECO:0000256" key="2">
    <source>
        <dbReference type="ARBA" id="ARBA00022679"/>
    </source>
</evidence>
<dbReference type="InterPro" id="IPR001206">
    <property type="entry name" value="Diacylglycerol_kinase_cat_dom"/>
</dbReference>
<dbReference type="NCBIfam" id="TIGR00147">
    <property type="entry name" value="YegS/Rv2252/BmrU family lipid kinase"/>
    <property type="match status" value="1"/>
</dbReference>
<evidence type="ECO:0000313" key="14">
    <source>
        <dbReference type="Proteomes" id="UP000217771"/>
    </source>
</evidence>
<protein>
    <recommendedName>
        <fullName evidence="11">Probable lipid kinase YegS-like</fullName>
        <ecNumber evidence="11">2.7.1.-</ecNumber>
    </recommendedName>
</protein>
<evidence type="ECO:0000256" key="5">
    <source>
        <dbReference type="ARBA" id="ARBA00022777"/>
    </source>
</evidence>
<organism evidence="13 14">
    <name type="scientific">Halomonas salipaludis</name>
    <dbReference type="NCBI Taxonomy" id="2032625"/>
    <lineage>
        <taxon>Bacteria</taxon>
        <taxon>Pseudomonadati</taxon>
        <taxon>Pseudomonadota</taxon>
        <taxon>Gammaproteobacteria</taxon>
        <taxon>Oceanospirillales</taxon>
        <taxon>Halomonadaceae</taxon>
        <taxon>Halomonas</taxon>
    </lineage>
</organism>
<feature type="binding site" evidence="11">
    <location>
        <position position="39"/>
    </location>
    <ligand>
        <name>ATP</name>
        <dbReference type="ChEBI" id="CHEBI:30616"/>
    </ligand>
</feature>
<feature type="binding site" evidence="11">
    <location>
        <position position="94"/>
    </location>
    <ligand>
        <name>ATP</name>
        <dbReference type="ChEBI" id="CHEBI:30616"/>
    </ligand>
</feature>
<dbReference type="Gene3D" id="3.40.50.10330">
    <property type="entry name" value="Probable inorganic polyphosphate/atp-NAD kinase, domain 1"/>
    <property type="match status" value="1"/>
</dbReference>
<keyword evidence="10 11" id="KW-1208">Phospholipid metabolism</keyword>
<comment type="cofactor">
    <cofactor evidence="11">
        <name>Mg(2+)</name>
        <dbReference type="ChEBI" id="CHEBI:18420"/>
    </cofactor>
    <cofactor evidence="11">
        <name>Ca(2+)</name>
        <dbReference type="ChEBI" id="CHEBI:29108"/>
    </cofactor>
    <text evidence="11">Binds 1 Mg(2+) ion per subunit. Ca(2+) may be able to substitute.</text>
</comment>
<evidence type="ECO:0000256" key="6">
    <source>
        <dbReference type="ARBA" id="ARBA00022840"/>
    </source>
</evidence>
<comment type="subcellular location">
    <subcellularLocation>
        <location evidence="11">Cytoplasm</location>
    </subcellularLocation>
</comment>
<dbReference type="GO" id="GO:0008654">
    <property type="term" value="P:phospholipid biosynthetic process"/>
    <property type="evidence" value="ECO:0007669"/>
    <property type="project" value="UniProtKB-UniRule"/>
</dbReference>
<keyword evidence="7 11" id="KW-0460">Magnesium</keyword>
<evidence type="ECO:0000256" key="10">
    <source>
        <dbReference type="ARBA" id="ARBA00023264"/>
    </source>
</evidence>
<reference evidence="13 14" key="1">
    <citation type="submission" date="2017-08" db="EMBL/GenBank/DDBJ databases">
        <title>Halomonas alkalisoli sp. nov., isolated from saline alkaline soil.</title>
        <authorList>
            <person name="Wang D."/>
            <person name="Zhang G."/>
        </authorList>
    </citation>
    <scope>NUCLEOTIDE SEQUENCE [LARGE SCALE GENOMIC DNA]</scope>
    <source>
        <strain evidence="13 14">WRN001</strain>
    </source>
</reference>
<dbReference type="GO" id="GO:0005737">
    <property type="term" value="C:cytoplasm"/>
    <property type="evidence" value="ECO:0007669"/>
    <property type="project" value="UniProtKB-SubCell"/>
</dbReference>
<comment type="similarity">
    <text evidence="11">Belongs to the diacylglycerol/lipid kinase family. YegS lipid kinase subfamily.</text>
</comment>
<dbReference type="EC" id="2.7.1.-" evidence="11"/>
<dbReference type="GO" id="GO:0001727">
    <property type="term" value="F:lipid kinase activity"/>
    <property type="evidence" value="ECO:0007669"/>
    <property type="project" value="UniProtKB-UniRule"/>
</dbReference>
<evidence type="ECO:0000256" key="4">
    <source>
        <dbReference type="ARBA" id="ARBA00022741"/>
    </source>
</evidence>
<gene>
    <name evidence="13" type="ORF">CK498_04085</name>
</gene>
<evidence type="ECO:0000256" key="9">
    <source>
        <dbReference type="ARBA" id="ARBA00023209"/>
    </source>
</evidence>
<accession>A0A2A2EZX8</accession>
<evidence type="ECO:0000256" key="1">
    <source>
        <dbReference type="ARBA" id="ARBA00022516"/>
    </source>
</evidence>
<dbReference type="Proteomes" id="UP000217771">
    <property type="component" value="Unassembled WGS sequence"/>
</dbReference>
<dbReference type="RefSeq" id="WP_095619608.1">
    <property type="nucleotide sequence ID" value="NZ_NSKB01000002.1"/>
</dbReference>
<dbReference type="InterPro" id="IPR016064">
    <property type="entry name" value="NAD/diacylglycerol_kinase_sf"/>
</dbReference>
<dbReference type="Pfam" id="PF19279">
    <property type="entry name" value="YegS_C"/>
    <property type="match status" value="1"/>
</dbReference>
<feature type="active site" description="Proton acceptor" evidence="11">
    <location>
        <position position="273"/>
    </location>
</feature>
<keyword evidence="8 11" id="KW-0443">Lipid metabolism</keyword>
<dbReference type="InterPro" id="IPR005218">
    <property type="entry name" value="Diacylglycerol/lipid_kinase"/>
</dbReference>
<dbReference type="PANTHER" id="PTHR12358">
    <property type="entry name" value="SPHINGOSINE KINASE"/>
    <property type="match status" value="1"/>
</dbReference>
<feature type="domain" description="DAGKc" evidence="12">
    <location>
        <begin position="1"/>
        <end position="132"/>
    </location>
</feature>
<keyword evidence="6 11" id="KW-0067">ATP-binding</keyword>
<keyword evidence="4 11" id="KW-0547">Nucleotide-binding</keyword>
<comment type="function">
    <text evidence="11">Probably phosphorylates lipids; the in vivo substrate is unknown.</text>
</comment>
<keyword evidence="9 11" id="KW-0594">Phospholipid biosynthesis</keyword>
<feature type="binding site" evidence="11">
    <location>
        <position position="213"/>
    </location>
    <ligand>
        <name>Mg(2+)</name>
        <dbReference type="ChEBI" id="CHEBI:18420"/>
    </ligand>
</feature>